<protein>
    <recommendedName>
        <fullName evidence="4">Subtilisin-like serine protease protein</fullName>
    </recommendedName>
</protein>
<evidence type="ECO:0008006" key="4">
    <source>
        <dbReference type="Google" id="ProtNLM"/>
    </source>
</evidence>
<gene>
    <name evidence="2" type="ORF">QBC46DRAFT_387443</name>
</gene>
<keyword evidence="1" id="KW-1133">Transmembrane helix</keyword>
<name>A0AAN6N5N0_9PEZI</name>
<feature type="transmembrane region" description="Helical" evidence="1">
    <location>
        <begin position="297"/>
        <end position="319"/>
    </location>
</feature>
<dbReference type="InterPro" id="IPR046536">
    <property type="entry name" value="DUF6601"/>
</dbReference>
<organism evidence="2 3">
    <name type="scientific">Diplogelasinospora grovesii</name>
    <dbReference type="NCBI Taxonomy" id="303347"/>
    <lineage>
        <taxon>Eukaryota</taxon>
        <taxon>Fungi</taxon>
        <taxon>Dikarya</taxon>
        <taxon>Ascomycota</taxon>
        <taxon>Pezizomycotina</taxon>
        <taxon>Sordariomycetes</taxon>
        <taxon>Sordariomycetidae</taxon>
        <taxon>Sordariales</taxon>
        <taxon>Diplogelasinosporaceae</taxon>
        <taxon>Diplogelasinospora</taxon>
    </lineage>
</organism>
<dbReference type="EMBL" id="MU853808">
    <property type="protein sequence ID" value="KAK3939631.1"/>
    <property type="molecule type" value="Genomic_DNA"/>
</dbReference>
<dbReference type="PANTHER" id="PTHR34414">
    <property type="entry name" value="HET DOMAIN-CONTAINING PROTEIN-RELATED"/>
    <property type="match status" value="1"/>
</dbReference>
<keyword evidence="1" id="KW-0472">Membrane</keyword>
<comment type="caution">
    <text evidence="2">The sequence shown here is derived from an EMBL/GenBank/DDBJ whole genome shotgun (WGS) entry which is preliminary data.</text>
</comment>
<reference evidence="3" key="1">
    <citation type="journal article" date="2023" name="Mol. Phylogenet. Evol.">
        <title>Genome-scale phylogeny and comparative genomics of the fungal order Sordariales.</title>
        <authorList>
            <person name="Hensen N."/>
            <person name="Bonometti L."/>
            <person name="Westerberg I."/>
            <person name="Brannstrom I.O."/>
            <person name="Guillou S."/>
            <person name="Cros-Aarteil S."/>
            <person name="Calhoun S."/>
            <person name="Haridas S."/>
            <person name="Kuo A."/>
            <person name="Mondo S."/>
            <person name="Pangilinan J."/>
            <person name="Riley R."/>
            <person name="LaButti K."/>
            <person name="Andreopoulos B."/>
            <person name="Lipzen A."/>
            <person name="Chen C."/>
            <person name="Yan M."/>
            <person name="Daum C."/>
            <person name="Ng V."/>
            <person name="Clum A."/>
            <person name="Steindorff A."/>
            <person name="Ohm R.A."/>
            <person name="Martin F."/>
            <person name="Silar P."/>
            <person name="Natvig D.O."/>
            <person name="Lalanne C."/>
            <person name="Gautier V."/>
            <person name="Ament-Velasquez S.L."/>
            <person name="Kruys A."/>
            <person name="Hutchinson M.I."/>
            <person name="Powell A.J."/>
            <person name="Barry K."/>
            <person name="Miller A.N."/>
            <person name="Grigoriev I.V."/>
            <person name="Debuchy R."/>
            <person name="Gladieux P."/>
            <person name="Hiltunen Thoren M."/>
            <person name="Johannesson H."/>
        </authorList>
    </citation>
    <scope>NUCLEOTIDE SEQUENCE [LARGE SCALE GENOMIC DNA]</scope>
    <source>
        <strain evidence="3">CBS 340.73</strain>
    </source>
</reference>
<proteinExistence type="predicted"/>
<evidence type="ECO:0000313" key="2">
    <source>
        <dbReference type="EMBL" id="KAK3939631.1"/>
    </source>
</evidence>
<dbReference type="AlphaFoldDB" id="A0AAN6N5N0"/>
<dbReference type="PANTHER" id="PTHR34414:SF1">
    <property type="entry name" value="SUBTILISIN-LIKE SERINE PROTEASE"/>
    <property type="match status" value="1"/>
</dbReference>
<evidence type="ECO:0000313" key="3">
    <source>
        <dbReference type="Proteomes" id="UP001303473"/>
    </source>
</evidence>
<keyword evidence="1" id="KW-0812">Transmembrane</keyword>
<evidence type="ECO:0000256" key="1">
    <source>
        <dbReference type="SAM" id="Phobius"/>
    </source>
</evidence>
<feature type="transmembrane region" description="Helical" evidence="1">
    <location>
        <begin position="253"/>
        <end position="277"/>
    </location>
</feature>
<accession>A0AAN6N5N0</accession>
<dbReference type="Pfam" id="PF20246">
    <property type="entry name" value="DUF6601"/>
    <property type="match status" value="1"/>
</dbReference>
<dbReference type="Proteomes" id="UP001303473">
    <property type="component" value="Unassembled WGS sequence"/>
</dbReference>
<sequence length="339" mass="39455">MVNQVPFNSNDQLCDSLVVSRQVVNGQVERQRTPTEKPVNKEVSKQYLPGEPRLQLHDRTIGEALKSELLTEDLDKLSPNLWLVAKQDSAHISSLTDQVVRGRKIIVTEKPGLHLVWHYDRIFVKPIPKYLLSHAFWEFYLISDASPIELASRNRLFRAASGFLRSYNHLIRHRSDFALAMKDDHRLLPKNTKYGKFINFIKSFEAIEDSAVSPRYRFGELRLSRLNFWSKVFLFRFTYEKAEKQYGAYFNRFFAPILFLFGVFSVLLSAMQVILAVQTLVETGESWVTFVSVSQRFSVFTIVFVAVVILFLLFLLVIMSSREVIFALRDLYRRSRSRV</sequence>
<keyword evidence="3" id="KW-1185">Reference proteome</keyword>